<name>A0A6A5W741_9PLEO</name>
<organism evidence="1 2">
    <name type="scientific">Amniculicola lignicola CBS 123094</name>
    <dbReference type="NCBI Taxonomy" id="1392246"/>
    <lineage>
        <taxon>Eukaryota</taxon>
        <taxon>Fungi</taxon>
        <taxon>Dikarya</taxon>
        <taxon>Ascomycota</taxon>
        <taxon>Pezizomycotina</taxon>
        <taxon>Dothideomycetes</taxon>
        <taxon>Pleosporomycetidae</taxon>
        <taxon>Pleosporales</taxon>
        <taxon>Amniculicolaceae</taxon>
        <taxon>Amniculicola</taxon>
    </lineage>
</organism>
<proteinExistence type="predicted"/>
<keyword evidence="2" id="KW-1185">Reference proteome</keyword>
<evidence type="ECO:0000313" key="2">
    <source>
        <dbReference type="Proteomes" id="UP000799779"/>
    </source>
</evidence>
<reference evidence="1" key="1">
    <citation type="journal article" date="2020" name="Stud. Mycol.">
        <title>101 Dothideomycetes genomes: a test case for predicting lifestyles and emergence of pathogens.</title>
        <authorList>
            <person name="Haridas S."/>
            <person name="Albert R."/>
            <person name="Binder M."/>
            <person name="Bloem J."/>
            <person name="Labutti K."/>
            <person name="Salamov A."/>
            <person name="Andreopoulos B."/>
            <person name="Baker S."/>
            <person name="Barry K."/>
            <person name="Bills G."/>
            <person name="Bluhm B."/>
            <person name="Cannon C."/>
            <person name="Castanera R."/>
            <person name="Culley D."/>
            <person name="Daum C."/>
            <person name="Ezra D."/>
            <person name="Gonzalez J."/>
            <person name="Henrissat B."/>
            <person name="Kuo A."/>
            <person name="Liang C."/>
            <person name="Lipzen A."/>
            <person name="Lutzoni F."/>
            <person name="Magnuson J."/>
            <person name="Mondo S."/>
            <person name="Nolan M."/>
            <person name="Ohm R."/>
            <person name="Pangilinan J."/>
            <person name="Park H.-J."/>
            <person name="Ramirez L."/>
            <person name="Alfaro M."/>
            <person name="Sun H."/>
            <person name="Tritt A."/>
            <person name="Yoshinaga Y."/>
            <person name="Zwiers L.-H."/>
            <person name="Turgeon B."/>
            <person name="Goodwin S."/>
            <person name="Spatafora J."/>
            <person name="Crous P."/>
            <person name="Grigoriev I."/>
        </authorList>
    </citation>
    <scope>NUCLEOTIDE SEQUENCE</scope>
    <source>
        <strain evidence="1">CBS 123094</strain>
    </source>
</reference>
<dbReference type="AlphaFoldDB" id="A0A6A5W741"/>
<evidence type="ECO:0000313" key="1">
    <source>
        <dbReference type="EMBL" id="KAF1996918.1"/>
    </source>
</evidence>
<protein>
    <recommendedName>
        <fullName evidence="3">F-box domain-containing protein</fullName>
    </recommendedName>
</protein>
<accession>A0A6A5W741</accession>
<gene>
    <name evidence="1" type="ORF">P154DRAFT_537576</name>
</gene>
<sequence length="424" mass="47462">MVATSPSRAISSFTLKNGSAADQHPIDALNRQPTPGILSFNYQFDEETDPEARLHPPLAHLSAKLKPLISTIPHMDLVSTHAMTEASKRSSTATARVFCIGELLEIILLNLPYKDLLRVQGVQRSWQSIILEVASLGRIIWKTALVPHSGSNPHFLDTGLSLRGAVSPEVKVYISRVLDACESSTRELLDNISSYTSAERQNALTLRGIQVASVLNVQLRGARPAWYSQMHHFTKVWCRVCDMLHASFNYGHLHPLIAPLFKSWNQRLCFAGYSTRILVTINIQETTRDDFNDTTVTLATLLLLAMDLRRMHRYTIKYHLGENMVAKPVFTQAMILDQNKYLVSGSETPGITLLGMIKLLASACKYISWGQQEVGRRHIENLLALPPLDPNGLSMINRRSFTGAFEGSMEARREQVESMLGDIW</sequence>
<dbReference type="EMBL" id="ML977619">
    <property type="protein sequence ID" value="KAF1996918.1"/>
    <property type="molecule type" value="Genomic_DNA"/>
</dbReference>
<evidence type="ECO:0008006" key="3">
    <source>
        <dbReference type="Google" id="ProtNLM"/>
    </source>
</evidence>
<dbReference type="Proteomes" id="UP000799779">
    <property type="component" value="Unassembled WGS sequence"/>
</dbReference>